<dbReference type="GO" id="GO:0030154">
    <property type="term" value="P:cell differentiation"/>
    <property type="evidence" value="ECO:0007669"/>
    <property type="project" value="UniProtKB-ARBA"/>
</dbReference>
<dbReference type="Pfam" id="PF07686">
    <property type="entry name" value="V-set"/>
    <property type="match status" value="1"/>
</dbReference>
<dbReference type="Pfam" id="PF00041">
    <property type="entry name" value="fn3"/>
    <property type="match status" value="2"/>
</dbReference>
<feature type="domain" description="Ig-like" evidence="5">
    <location>
        <begin position="234"/>
        <end position="322"/>
    </location>
</feature>
<feature type="domain" description="Fibronectin type-III" evidence="6">
    <location>
        <begin position="536"/>
        <end position="628"/>
    </location>
</feature>
<feature type="domain" description="Ig-like" evidence="5">
    <location>
        <begin position="329"/>
        <end position="418"/>
    </location>
</feature>
<dbReference type="InterPro" id="IPR036179">
    <property type="entry name" value="Ig-like_dom_sf"/>
</dbReference>
<name>A0A9J6C2C7_POLVA</name>
<dbReference type="InterPro" id="IPR013098">
    <property type="entry name" value="Ig_I-set"/>
</dbReference>
<dbReference type="Pfam" id="PF07679">
    <property type="entry name" value="I-set"/>
    <property type="match status" value="1"/>
</dbReference>
<feature type="chain" id="PRO_5039886046" description="Protein turtle" evidence="4">
    <location>
        <begin position="20"/>
        <end position="671"/>
    </location>
</feature>
<organism evidence="7 8">
    <name type="scientific">Polypedilum vanderplanki</name>
    <name type="common">Sleeping chironomid midge</name>
    <dbReference type="NCBI Taxonomy" id="319348"/>
    <lineage>
        <taxon>Eukaryota</taxon>
        <taxon>Metazoa</taxon>
        <taxon>Ecdysozoa</taxon>
        <taxon>Arthropoda</taxon>
        <taxon>Hexapoda</taxon>
        <taxon>Insecta</taxon>
        <taxon>Pterygota</taxon>
        <taxon>Neoptera</taxon>
        <taxon>Endopterygota</taxon>
        <taxon>Diptera</taxon>
        <taxon>Nematocera</taxon>
        <taxon>Chironomoidea</taxon>
        <taxon>Chironomidae</taxon>
        <taxon>Chironominae</taxon>
        <taxon>Polypedilum</taxon>
        <taxon>Polypedilum</taxon>
    </lineage>
</organism>
<dbReference type="PANTHER" id="PTHR44170:SF32">
    <property type="entry name" value="PROTEIN TURTLE-LIKE PROTEIN"/>
    <property type="match status" value="1"/>
</dbReference>
<dbReference type="SUPFAM" id="SSF48726">
    <property type="entry name" value="Immunoglobulin"/>
    <property type="match status" value="4"/>
</dbReference>
<gene>
    <name evidence="7" type="ORF">PVAND_006040</name>
</gene>
<dbReference type="Proteomes" id="UP001107558">
    <property type="component" value="Chromosome 2"/>
</dbReference>
<proteinExistence type="predicted"/>
<keyword evidence="3" id="KW-0472">Membrane</keyword>
<keyword evidence="1" id="KW-0677">Repeat</keyword>
<keyword evidence="2" id="KW-1015">Disulfide bond</keyword>
<feature type="domain" description="Ig-like" evidence="5">
    <location>
        <begin position="122"/>
        <end position="224"/>
    </location>
</feature>
<dbReference type="InterPro" id="IPR003599">
    <property type="entry name" value="Ig_sub"/>
</dbReference>
<sequence>MSSFVLMFIMCLQFIAVLCMYEEYKKPTYLEARVGGYVIFNCPLEFPQENFPIPYHLHWRKDSKLIFAWYGGETQVDSQFSGRVHLVDNHFGYGKASINLTSVRDTDIGWYECKMSFPNRSPQTRNNGTWFHLSVDGGTLLKVPPVNQTVLEYEAAFFHCSVKNPDTMFVTWYKDNELLSTFTDLASRTVMNADGSLLITPTLMTDLGVFECRVKNNVGEEEIAHAFLNVQYKAKVIYAPREIYFAYGQQAILDCHFRSNPPLTNLRWEKDGFLFDPYNVRNVFYKRNGSLFFSEVDDIHGGKYQCTPFNELGTEGPSSIINVLVQHPPEFTLKPKSVYIQKLNDTFEMHCSARDKHTDEDRLLIAWTRKDGLALPYGRYQVHGGNLTLINVTADDRGVYICAAINEAARIETEAELMIETFSPKAPSNLTANSTQDAITIRWTQNYIRPDLKFTVWYRLSDGLEWRTHQLQSSKKYEATIENLEPGREYEFMVLSQDRYNDGLFSKPYRYRTKAHDYEEPSELPDSIGAFSQIGPPRNVSVILEGNGYFVTWEPPEYGQDQLGLYIIRWYLEPEHQLHGSAETRNNFYTVPEDNLDDGVLYSFQVSSVSTYNYEAQSAAYEIVTPQYRIVQAITIGAVGLLILLAIAAIVFYMKRHLFAANYANDDKVLD</sequence>
<reference evidence="7" key="1">
    <citation type="submission" date="2021-03" db="EMBL/GenBank/DDBJ databases">
        <title>Chromosome level genome of the anhydrobiotic midge Polypedilum vanderplanki.</title>
        <authorList>
            <person name="Yoshida Y."/>
            <person name="Kikawada T."/>
            <person name="Gusev O."/>
        </authorList>
    </citation>
    <scope>NUCLEOTIDE SEQUENCE</scope>
    <source>
        <strain evidence="7">NIAS01</strain>
        <tissue evidence="7">Whole body or cell culture</tissue>
    </source>
</reference>
<dbReference type="InterPro" id="IPR003961">
    <property type="entry name" value="FN3_dom"/>
</dbReference>
<dbReference type="SMART" id="SM00408">
    <property type="entry name" value="IGc2"/>
    <property type="match status" value="3"/>
</dbReference>
<dbReference type="SMART" id="SM00060">
    <property type="entry name" value="FN3"/>
    <property type="match status" value="2"/>
</dbReference>
<dbReference type="InterPro" id="IPR013106">
    <property type="entry name" value="Ig_V-set"/>
</dbReference>
<keyword evidence="8" id="KW-1185">Reference proteome</keyword>
<keyword evidence="3" id="KW-0812">Transmembrane</keyword>
<comment type="caution">
    <text evidence="7">The sequence shown here is derived from an EMBL/GenBank/DDBJ whole genome shotgun (WGS) entry which is preliminary data.</text>
</comment>
<evidence type="ECO:0000256" key="4">
    <source>
        <dbReference type="SAM" id="SignalP"/>
    </source>
</evidence>
<evidence type="ECO:0000256" key="1">
    <source>
        <dbReference type="ARBA" id="ARBA00022737"/>
    </source>
</evidence>
<keyword evidence="4" id="KW-0732">Signal</keyword>
<dbReference type="EMBL" id="JADBJN010000002">
    <property type="protein sequence ID" value="KAG5676191.1"/>
    <property type="molecule type" value="Genomic_DNA"/>
</dbReference>
<dbReference type="InterPro" id="IPR003598">
    <property type="entry name" value="Ig_sub2"/>
</dbReference>
<evidence type="ECO:0008006" key="9">
    <source>
        <dbReference type="Google" id="ProtNLM"/>
    </source>
</evidence>
<dbReference type="AlphaFoldDB" id="A0A9J6C2C7"/>
<accession>A0A9J6C2C7</accession>
<dbReference type="Pfam" id="PF13927">
    <property type="entry name" value="Ig_3"/>
    <property type="match status" value="1"/>
</dbReference>
<dbReference type="PROSITE" id="PS50835">
    <property type="entry name" value="IG_LIKE"/>
    <property type="match status" value="3"/>
</dbReference>
<dbReference type="InterPro" id="IPR007110">
    <property type="entry name" value="Ig-like_dom"/>
</dbReference>
<evidence type="ECO:0000313" key="7">
    <source>
        <dbReference type="EMBL" id="KAG5676191.1"/>
    </source>
</evidence>
<dbReference type="SUPFAM" id="SSF49265">
    <property type="entry name" value="Fibronectin type III"/>
    <property type="match status" value="1"/>
</dbReference>
<evidence type="ECO:0000256" key="2">
    <source>
        <dbReference type="ARBA" id="ARBA00023157"/>
    </source>
</evidence>
<dbReference type="OrthoDB" id="6234674at2759"/>
<dbReference type="Gene3D" id="2.60.40.10">
    <property type="entry name" value="Immunoglobulins"/>
    <property type="match status" value="6"/>
</dbReference>
<dbReference type="PANTHER" id="PTHR44170">
    <property type="entry name" value="PROTEIN SIDEKICK"/>
    <property type="match status" value="1"/>
</dbReference>
<feature type="transmembrane region" description="Helical" evidence="3">
    <location>
        <begin position="630"/>
        <end position="653"/>
    </location>
</feature>
<dbReference type="GO" id="GO:0009653">
    <property type="term" value="P:anatomical structure morphogenesis"/>
    <property type="evidence" value="ECO:0007669"/>
    <property type="project" value="UniProtKB-ARBA"/>
</dbReference>
<dbReference type="CDD" id="cd00063">
    <property type="entry name" value="FN3"/>
    <property type="match status" value="2"/>
</dbReference>
<dbReference type="PROSITE" id="PS50853">
    <property type="entry name" value="FN3"/>
    <property type="match status" value="2"/>
</dbReference>
<dbReference type="InterPro" id="IPR036116">
    <property type="entry name" value="FN3_sf"/>
</dbReference>
<feature type="signal peptide" evidence="4">
    <location>
        <begin position="1"/>
        <end position="19"/>
    </location>
</feature>
<dbReference type="GO" id="GO:0098609">
    <property type="term" value="P:cell-cell adhesion"/>
    <property type="evidence" value="ECO:0007669"/>
    <property type="project" value="TreeGrafter"/>
</dbReference>
<dbReference type="CDD" id="cd00096">
    <property type="entry name" value="Ig"/>
    <property type="match status" value="1"/>
</dbReference>
<evidence type="ECO:0000313" key="8">
    <source>
        <dbReference type="Proteomes" id="UP001107558"/>
    </source>
</evidence>
<dbReference type="InterPro" id="IPR013783">
    <property type="entry name" value="Ig-like_fold"/>
</dbReference>
<evidence type="ECO:0000259" key="5">
    <source>
        <dbReference type="PROSITE" id="PS50835"/>
    </source>
</evidence>
<evidence type="ECO:0000256" key="3">
    <source>
        <dbReference type="SAM" id="Phobius"/>
    </source>
</evidence>
<feature type="domain" description="Fibronectin type-III" evidence="6">
    <location>
        <begin position="423"/>
        <end position="516"/>
    </location>
</feature>
<dbReference type="SMART" id="SM00409">
    <property type="entry name" value="IG"/>
    <property type="match status" value="4"/>
</dbReference>
<protein>
    <recommendedName>
        <fullName evidence="9">Protein turtle</fullName>
    </recommendedName>
</protein>
<evidence type="ECO:0000259" key="6">
    <source>
        <dbReference type="PROSITE" id="PS50853"/>
    </source>
</evidence>
<keyword evidence="3" id="KW-1133">Transmembrane helix</keyword>